<protein>
    <submittedName>
        <fullName evidence="6">Alanine racemase</fullName>
    </submittedName>
</protein>
<accession>A0A5J5J5V7</accession>
<dbReference type="EMBL" id="VYSA01000001">
    <property type="protein sequence ID" value="KAA9110514.1"/>
    <property type="molecule type" value="Genomic_DNA"/>
</dbReference>
<evidence type="ECO:0000256" key="4">
    <source>
        <dbReference type="PIRSR" id="PIRSR600821-50"/>
    </source>
</evidence>
<dbReference type="InterPro" id="IPR009006">
    <property type="entry name" value="Ala_racemase/Decarboxylase_C"/>
</dbReference>
<dbReference type="PANTHER" id="PTHR30511">
    <property type="entry name" value="ALANINE RACEMASE"/>
    <property type="match status" value="1"/>
</dbReference>
<comment type="cofactor">
    <cofactor evidence="1 4">
        <name>pyridoxal 5'-phosphate</name>
        <dbReference type="ChEBI" id="CHEBI:597326"/>
    </cofactor>
</comment>
<name>A0A5J5J5V7_9MICO</name>
<dbReference type="GO" id="GO:0009252">
    <property type="term" value="P:peptidoglycan biosynthetic process"/>
    <property type="evidence" value="ECO:0007669"/>
    <property type="project" value="TreeGrafter"/>
</dbReference>
<comment type="caution">
    <text evidence="6">The sequence shown here is derived from an EMBL/GenBank/DDBJ whole genome shotgun (WGS) entry which is preliminary data.</text>
</comment>
<keyword evidence="2 4" id="KW-0663">Pyridoxal phosphate</keyword>
<dbReference type="PROSITE" id="PS00395">
    <property type="entry name" value="ALANINE_RACEMASE"/>
    <property type="match status" value="1"/>
</dbReference>
<dbReference type="OrthoDB" id="9813814at2"/>
<dbReference type="Gene3D" id="2.40.37.10">
    <property type="entry name" value="Lyase, Ornithine Decarboxylase, Chain A, domain 1"/>
    <property type="match status" value="2"/>
</dbReference>
<dbReference type="AlphaFoldDB" id="A0A5J5J5V7"/>
<proteinExistence type="predicted"/>
<dbReference type="InterPro" id="IPR029066">
    <property type="entry name" value="PLP-binding_barrel"/>
</dbReference>
<evidence type="ECO:0000259" key="5">
    <source>
        <dbReference type="Pfam" id="PF01168"/>
    </source>
</evidence>
<feature type="domain" description="Alanine racemase N-terminal" evidence="5">
    <location>
        <begin position="7"/>
        <end position="227"/>
    </location>
</feature>
<evidence type="ECO:0000256" key="2">
    <source>
        <dbReference type="ARBA" id="ARBA00022898"/>
    </source>
</evidence>
<dbReference type="GO" id="GO:0030632">
    <property type="term" value="P:D-alanine biosynthetic process"/>
    <property type="evidence" value="ECO:0007669"/>
    <property type="project" value="TreeGrafter"/>
</dbReference>
<dbReference type="InterPro" id="IPR020622">
    <property type="entry name" value="Ala_racemase_pyridoxalP-BS"/>
</dbReference>
<dbReference type="SUPFAM" id="SSF51419">
    <property type="entry name" value="PLP-binding barrel"/>
    <property type="match status" value="1"/>
</dbReference>
<keyword evidence="7" id="KW-1185">Reference proteome</keyword>
<dbReference type="InterPro" id="IPR001608">
    <property type="entry name" value="Ala_racemase_N"/>
</dbReference>
<organism evidence="6 7">
    <name type="scientific">Microbacterium rhizomatis</name>
    <dbReference type="NCBI Taxonomy" id="1631477"/>
    <lineage>
        <taxon>Bacteria</taxon>
        <taxon>Bacillati</taxon>
        <taxon>Actinomycetota</taxon>
        <taxon>Actinomycetes</taxon>
        <taxon>Micrococcales</taxon>
        <taxon>Microbacteriaceae</taxon>
        <taxon>Microbacterium</taxon>
    </lineage>
</organism>
<dbReference type="PRINTS" id="PR00992">
    <property type="entry name" value="ALARACEMASE"/>
</dbReference>
<dbReference type="SUPFAM" id="SSF50621">
    <property type="entry name" value="Alanine racemase C-terminal domain-like"/>
    <property type="match status" value="1"/>
</dbReference>
<dbReference type="Proteomes" id="UP000325827">
    <property type="component" value="Unassembled WGS sequence"/>
</dbReference>
<dbReference type="GO" id="GO:0030170">
    <property type="term" value="F:pyridoxal phosphate binding"/>
    <property type="evidence" value="ECO:0007669"/>
    <property type="project" value="TreeGrafter"/>
</dbReference>
<keyword evidence="3" id="KW-0413">Isomerase</keyword>
<evidence type="ECO:0000313" key="7">
    <source>
        <dbReference type="Proteomes" id="UP000325827"/>
    </source>
</evidence>
<gene>
    <name evidence="6" type="ORF">F6B43_02200</name>
</gene>
<sequence length="349" mass="36632">MTASLEVDLDAFGANLSRIQSVADSATVMLVVKDDAYGHGLAPIVRRAWTEGIRWIGAFDVRTGLAIRALLGADARIFIWISASPADALAAVAADLDIGVGDAQVLEEVAAAAATLDARARVHLKIDTGLHRNGVRPESWPAFTARARILEERGSLDVVGIWSHIAEASDEEDDAAREVFDQAIAVARRTGLEPRVRHLAASAASFARPEFRYDLVRVGAFAYGIAPAGGPSADELGIRPIATLRADVTTVHGELVHIGIGSLNGVPSTLAGRVDVATPEGARRVVAIHELHSVIEGWPSAGVGDTVAVYGPADTAPYSATALAETIGTIGEQIAVRLSPGIARVYRGR</sequence>
<dbReference type="RefSeq" id="WP_150447288.1">
    <property type="nucleotide sequence ID" value="NZ_VYSA01000001.1"/>
</dbReference>
<feature type="modified residue" description="N6-(pyridoxal phosphate)lysine" evidence="4">
    <location>
        <position position="33"/>
    </location>
</feature>
<dbReference type="GO" id="GO:0008784">
    <property type="term" value="F:alanine racemase activity"/>
    <property type="evidence" value="ECO:0007669"/>
    <property type="project" value="InterPro"/>
</dbReference>
<evidence type="ECO:0000256" key="3">
    <source>
        <dbReference type="ARBA" id="ARBA00023235"/>
    </source>
</evidence>
<dbReference type="Gene3D" id="3.20.20.10">
    <property type="entry name" value="Alanine racemase"/>
    <property type="match status" value="1"/>
</dbReference>
<dbReference type="InterPro" id="IPR000821">
    <property type="entry name" value="Ala_racemase"/>
</dbReference>
<evidence type="ECO:0000313" key="6">
    <source>
        <dbReference type="EMBL" id="KAA9110514.1"/>
    </source>
</evidence>
<dbReference type="Pfam" id="PF01168">
    <property type="entry name" value="Ala_racemase_N"/>
    <property type="match status" value="1"/>
</dbReference>
<reference evidence="7" key="1">
    <citation type="submission" date="2019-09" db="EMBL/GenBank/DDBJ databases">
        <title>Mumia zhuanghuii sp. nov. isolated from the intestinal contents of plateau pika (Ochotona curzoniae) in the Qinghai-Tibet plateau of China.</title>
        <authorList>
            <person name="Tian Z."/>
        </authorList>
    </citation>
    <scope>NUCLEOTIDE SEQUENCE [LARGE SCALE GENOMIC DNA]</scope>
    <source>
        <strain evidence="7">JCM 30598</strain>
    </source>
</reference>
<dbReference type="PANTHER" id="PTHR30511:SF0">
    <property type="entry name" value="ALANINE RACEMASE, CATABOLIC-RELATED"/>
    <property type="match status" value="1"/>
</dbReference>
<dbReference type="GO" id="GO:0005829">
    <property type="term" value="C:cytosol"/>
    <property type="evidence" value="ECO:0007669"/>
    <property type="project" value="TreeGrafter"/>
</dbReference>
<evidence type="ECO:0000256" key="1">
    <source>
        <dbReference type="ARBA" id="ARBA00001933"/>
    </source>
</evidence>